<dbReference type="InterPro" id="IPR047233">
    <property type="entry name" value="UAH_cupin"/>
</dbReference>
<keyword evidence="6" id="KW-1185">Reference proteome</keyword>
<dbReference type="InParanoid" id="G0VES8"/>
<dbReference type="GeneID" id="96903675"/>
<dbReference type="SUPFAM" id="SSF51182">
    <property type="entry name" value="RmlC-like cupins"/>
    <property type="match status" value="1"/>
</dbReference>
<protein>
    <recommendedName>
        <fullName evidence="7">Ureidoglycolate hydrolase</fullName>
    </recommendedName>
</protein>
<comment type="subunit">
    <text evidence="1">Homodimer.</text>
</comment>
<keyword evidence="2" id="KW-0659">Purine metabolism</keyword>
<dbReference type="InterPro" id="IPR007247">
    <property type="entry name" value="Ureidogly_lyase"/>
</dbReference>
<dbReference type="GO" id="GO:0000256">
    <property type="term" value="P:allantoin catabolic process"/>
    <property type="evidence" value="ECO:0007669"/>
    <property type="project" value="InterPro"/>
</dbReference>
<evidence type="ECO:0000256" key="3">
    <source>
        <dbReference type="ARBA" id="ARBA00023239"/>
    </source>
</evidence>
<dbReference type="eggNOG" id="ENOG502S1JQ">
    <property type="taxonomic scope" value="Eukaryota"/>
</dbReference>
<dbReference type="OrthoDB" id="10266039at2759"/>
<sequence>MPVEVKAIPLSVQEFRSYGSIISPDEEIGSSGTHQEVSANQGTAIKFLQVSKIENSSVNQLPNWNLFRCFPAPHLKKHFAVNSKTLNTTQHSILVLENHPQSSQTFIPMGRSSDELAYLVVVALPDSQDPRQPDLTTLRAFKCLGNQAITYGQGIWHAPMIALGEQKHLDFAVLIFETLDEDKPELDCQEVYYQQGDISVCI</sequence>
<dbReference type="Proteomes" id="UP000001640">
    <property type="component" value="Chromosome 4"/>
</dbReference>
<accession>G0VES8</accession>
<dbReference type="EMBL" id="HE576755">
    <property type="protein sequence ID" value="CCC70069.1"/>
    <property type="molecule type" value="Genomic_DNA"/>
</dbReference>
<reference key="2">
    <citation type="submission" date="2011-08" db="EMBL/GenBank/DDBJ databases">
        <title>Genome sequence of Naumovozyma castellii.</title>
        <authorList>
            <person name="Gordon J.L."/>
            <person name="Armisen D."/>
            <person name="Proux-Wera E."/>
            <person name="OhEigeartaigh S.S."/>
            <person name="Byrne K.P."/>
            <person name="Wolfe K.H."/>
        </authorList>
    </citation>
    <scope>NUCLEOTIDE SEQUENCE</scope>
    <source>
        <strain>Type strain:CBS 4309</strain>
    </source>
</reference>
<dbReference type="InterPro" id="IPR011051">
    <property type="entry name" value="RmlC_Cupin_sf"/>
</dbReference>
<keyword evidence="3" id="KW-0456">Lyase</keyword>
<organism evidence="5 6">
    <name type="scientific">Naumovozyma castellii</name>
    <name type="common">Yeast</name>
    <name type="synonym">Saccharomyces castellii</name>
    <dbReference type="NCBI Taxonomy" id="27288"/>
    <lineage>
        <taxon>Eukaryota</taxon>
        <taxon>Fungi</taxon>
        <taxon>Dikarya</taxon>
        <taxon>Ascomycota</taxon>
        <taxon>Saccharomycotina</taxon>
        <taxon>Saccharomycetes</taxon>
        <taxon>Saccharomycetales</taxon>
        <taxon>Saccharomycetaceae</taxon>
        <taxon>Naumovozyma</taxon>
    </lineage>
</organism>
<evidence type="ECO:0000313" key="5">
    <source>
        <dbReference type="EMBL" id="CCC70069.1"/>
    </source>
</evidence>
<dbReference type="Pfam" id="PF04115">
    <property type="entry name" value="Ureidogly_lyase"/>
    <property type="match status" value="1"/>
</dbReference>
<dbReference type="InterPro" id="IPR024060">
    <property type="entry name" value="Ureidoglycolate_lyase_dom_sf"/>
</dbReference>
<reference evidence="5 6" key="1">
    <citation type="journal article" date="2011" name="Proc. Natl. Acad. Sci. U.S.A.">
        <title>Evolutionary erosion of yeast sex chromosomes by mating-type switching accidents.</title>
        <authorList>
            <person name="Gordon J.L."/>
            <person name="Armisen D."/>
            <person name="Proux-Wera E."/>
            <person name="Oheigeartaigh S.S."/>
            <person name="Byrne K.P."/>
            <person name="Wolfe K.H."/>
        </authorList>
    </citation>
    <scope>NUCLEOTIDE SEQUENCE [LARGE SCALE GENOMIC DNA]</scope>
    <source>
        <strain evidence="6">ATCC 76901 / BCRC 22586 / CBS 4309 / NBRC 1992 / NRRL Y-12630</strain>
    </source>
</reference>
<dbReference type="OMA" id="ECYFEPG"/>
<dbReference type="GO" id="GO:0050385">
    <property type="term" value="F:ureidoglycolate lyase activity"/>
    <property type="evidence" value="ECO:0007669"/>
    <property type="project" value="UniProtKB-EC"/>
</dbReference>
<dbReference type="PANTHER" id="PTHR21221:SF1">
    <property type="entry name" value="UREIDOGLYCOLATE LYASE"/>
    <property type="match status" value="1"/>
</dbReference>
<dbReference type="AlphaFoldDB" id="G0VES8"/>
<dbReference type="KEGG" id="ncs:NCAS_0D04880"/>
<evidence type="ECO:0000256" key="2">
    <source>
        <dbReference type="ARBA" id="ARBA00022631"/>
    </source>
</evidence>
<evidence type="ECO:0000256" key="1">
    <source>
        <dbReference type="ARBA" id="ARBA00011738"/>
    </source>
</evidence>
<dbReference type="PANTHER" id="PTHR21221">
    <property type="entry name" value="UREIDOGLYCOLATE HYDROLASE"/>
    <property type="match status" value="1"/>
</dbReference>
<dbReference type="RefSeq" id="XP_003676430.1">
    <property type="nucleotide sequence ID" value="XM_003676382.1"/>
</dbReference>
<dbReference type="HOGENOM" id="CLU_070848_0_1_1"/>
<dbReference type="GO" id="GO:0004848">
    <property type="term" value="F:ureidoglycolate hydrolase activity"/>
    <property type="evidence" value="ECO:0007669"/>
    <property type="project" value="InterPro"/>
</dbReference>
<proteinExistence type="predicted"/>
<dbReference type="Gene3D" id="2.60.120.480">
    <property type="entry name" value="Ureidoglycolate hydrolase"/>
    <property type="match status" value="1"/>
</dbReference>
<dbReference type="STRING" id="1064592.G0VES8"/>
<comment type="catalytic activity">
    <reaction evidence="4">
        <text>(S)-ureidoglycolate = urea + glyoxylate</text>
        <dbReference type="Rhea" id="RHEA:11304"/>
        <dbReference type="ChEBI" id="CHEBI:16199"/>
        <dbReference type="ChEBI" id="CHEBI:36655"/>
        <dbReference type="ChEBI" id="CHEBI:57296"/>
        <dbReference type="EC" id="4.3.2.3"/>
    </reaction>
</comment>
<dbReference type="GO" id="GO:0006144">
    <property type="term" value="P:purine nucleobase metabolic process"/>
    <property type="evidence" value="ECO:0007669"/>
    <property type="project" value="UniProtKB-KW"/>
</dbReference>
<gene>
    <name evidence="5" type="primary">NCAS0D04880</name>
    <name evidence="5" type="ordered locus">NCAS_0D04880</name>
</gene>
<dbReference type="FunCoup" id="G0VES8">
    <property type="interactions" value="97"/>
</dbReference>
<evidence type="ECO:0000313" key="6">
    <source>
        <dbReference type="Proteomes" id="UP000001640"/>
    </source>
</evidence>
<dbReference type="CDD" id="cd20298">
    <property type="entry name" value="cupin_UAH"/>
    <property type="match status" value="1"/>
</dbReference>
<name>G0VES8_NAUCA</name>
<evidence type="ECO:0008006" key="7">
    <source>
        <dbReference type="Google" id="ProtNLM"/>
    </source>
</evidence>
<evidence type="ECO:0000256" key="4">
    <source>
        <dbReference type="ARBA" id="ARBA00047684"/>
    </source>
</evidence>